<comment type="similarity">
    <text evidence="2">Belongs to the fatty-acid and retinol-binding protein (FARBP) family.</text>
</comment>
<dbReference type="EMBL" id="UYYB01101373">
    <property type="protein sequence ID" value="VDM78235.1"/>
    <property type="molecule type" value="Genomic_DNA"/>
</dbReference>
<proteinExistence type="inferred from homology"/>
<dbReference type="OrthoDB" id="5808308at2759"/>
<feature type="signal peptide" evidence="7">
    <location>
        <begin position="1"/>
        <end position="17"/>
    </location>
</feature>
<evidence type="ECO:0008006" key="10">
    <source>
        <dbReference type="Google" id="ProtNLM"/>
    </source>
</evidence>
<protein>
    <recommendedName>
        <fullName evidence="10">Nematode fatty acid retinoid binding protein</fullName>
    </recommendedName>
</protein>
<dbReference type="Gene3D" id="1.20.120.1100">
    <property type="match status" value="1"/>
</dbReference>
<evidence type="ECO:0000256" key="7">
    <source>
        <dbReference type="SAM" id="SignalP"/>
    </source>
</evidence>
<evidence type="ECO:0000256" key="6">
    <source>
        <dbReference type="ARBA" id="ARBA00023121"/>
    </source>
</evidence>
<evidence type="ECO:0000256" key="4">
    <source>
        <dbReference type="ARBA" id="ARBA00022729"/>
    </source>
</evidence>
<feature type="chain" id="PRO_5018017075" description="Nematode fatty acid retinoid binding protein" evidence="7">
    <location>
        <begin position="18"/>
        <end position="175"/>
    </location>
</feature>
<name>A0A3P7L681_STRVU</name>
<evidence type="ECO:0000256" key="1">
    <source>
        <dbReference type="ARBA" id="ARBA00004613"/>
    </source>
</evidence>
<keyword evidence="5" id="KW-0175">Coiled coil</keyword>
<keyword evidence="9" id="KW-1185">Reference proteome</keyword>
<evidence type="ECO:0000313" key="8">
    <source>
        <dbReference type="EMBL" id="VDM78235.1"/>
    </source>
</evidence>
<evidence type="ECO:0000313" key="9">
    <source>
        <dbReference type="Proteomes" id="UP000270094"/>
    </source>
</evidence>
<dbReference type="Pfam" id="PF05823">
    <property type="entry name" value="Gp-FAR-1"/>
    <property type="match status" value="1"/>
</dbReference>
<keyword evidence="3" id="KW-0964">Secreted</keyword>
<sequence>MTRSLIVTLSFLTAVFSFKFTDIPEEYRELMPKEAKEFMSGLSDDDKAILKEVFTSSINLENQDAVVAEVTKKSADLGAKVVAEVTKKSADLGARVKKIKEMCDKKLLASALKIRSKYFADANPSKAILKEAAMGVIEKYKKLSDAAKEDFKSQFPVITAVLTNEATIKRLEALN</sequence>
<comment type="subcellular location">
    <subcellularLocation>
        <location evidence="1">Secreted</location>
    </subcellularLocation>
</comment>
<evidence type="ECO:0000256" key="3">
    <source>
        <dbReference type="ARBA" id="ARBA00022525"/>
    </source>
</evidence>
<organism evidence="8 9">
    <name type="scientific">Strongylus vulgaris</name>
    <name type="common">Blood worm</name>
    <dbReference type="NCBI Taxonomy" id="40348"/>
    <lineage>
        <taxon>Eukaryota</taxon>
        <taxon>Metazoa</taxon>
        <taxon>Ecdysozoa</taxon>
        <taxon>Nematoda</taxon>
        <taxon>Chromadorea</taxon>
        <taxon>Rhabditida</taxon>
        <taxon>Rhabditina</taxon>
        <taxon>Rhabditomorpha</taxon>
        <taxon>Strongyloidea</taxon>
        <taxon>Strongylidae</taxon>
        <taxon>Strongylus</taxon>
    </lineage>
</organism>
<keyword evidence="6" id="KW-0446">Lipid-binding</keyword>
<dbReference type="GO" id="GO:0005576">
    <property type="term" value="C:extracellular region"/>
    <property type="evidence" value="ECO:0007669"/>
    <property type="project" value="UniProtKB-SubCell"/>
</dbReference>
<evidence type="ECO:0000256" key="2">
    <source>
        <dbReference type="ARBA" id="ARBA00006648"/>
    </source>
</evidence>
<gene>
    <name evidence="8" type="ORF">SVUK_LOCUS13233</name>
</gene>
<dbReference type="GO" id="GO:0008289">
    <property type="term" value="F:lipid binding"/>
    <property type="evidence" value="ECO:0007669"/>
    <property type="project" value="UniProtKB-KW"/>
</dbReference>
<reference evidence="8 9" key="1">
    <citation type="submission" date="2018-11" db="EMBL/GenBank/DDBJ databases">
        <authorList>
            <consortium name="Pathogen Informatics"/>
        </authorList>
    </citation>
    <scope>NUCLEOTIDE SEQUENCE [LARGE SCALE GENOMIC DNA]</scope>
</reference>
<dbReference type="InterPro" id="IPR008632">
    <property type="entry name" value="Gp-FAR-1"/>
</dbReference>
<dbReference type="AlphaFoldDB" id="A0A3P7L681"/>
<dbReference type="Proteomes" id="UP000270094">
    <property type="component" value="Unassembled WGS sequence"/>
</dbReference>
<accession>A0A3P7L681</accession>
<keyword evidence="4 7" id="KW-0732">Signal</keyword>
<evidence type="ECO:0000256" key="5">
    <source>
        <dbReference type="ARBA" id="ARBA00023054"/>
    </source>
</evidence>